<proteinExistence type="predicted"/>
<dbReference type="EMBL" id="JACDXX010000017">
    <property type="protein sequence ID" value="MCB5411512.1"/>
    <property type="molecule type" value="Genomic_DNA"/>
</dbReference>
<sequence>MSETQDNRWSWWVGSDDERFHTECQTREEAETIAKRDGGAWVCHALSGGNLKASDSLDIERLIEDIDQNMIENFGNEDGDPIFELNAEQEKSLEAALKAALDKWQEENGVICKAWQFQDCDPAFYVETTP</sequence>
<protein>
    <recommendedName>
        <fullName evidence="3">DUF4376 domain-containing protein</fullName>
    </recommendedName>
</protein>
<evidence type="ECO:0008006" key="3">
    <source>
        <dbReference type="Google" id="ProtNLM"/>
    </source>
</evidence>
<name>A0ABS8CQ30_9RHOB</name>
<evidence type="ECO:0000313" key="1">
    <source>
        <dbReference type="EMBL" id="MCB5411512.1"/>
    </source>
</evidence>
<organism evidence="1 2">
    <name type="scientific">Pseudogemmobacter faecipullorum</name>
    <dbReference type="NCBI Taxonomy" id="2755041"/>
    <lineage>
        <taxon>Bacteria</taxon>
        <taxon>Pseudomonadati</taxon>
        <taxon>Pseudomonadota</taxon>
        <taxon>Alphaproteobacteria</taxon>
        <taxon>Rhodobacterales</taxon>
        <taxon>Paracoccaceae</taxon>
        <taxon>Pseudogemmobacter</taxon>
    </lineage>
</organism>
<accession>A0ABS8CQ30</accession>
<dbReference type="RefSeq" id="WP_226936984.1">
    <property type="nucleotide sequence ID" value="NZ_JACDXX010000017.1"/>
</dbReference>
<gene>
    <name evidence="1" type="ORF">H0485_16090</name>
</gene>
<comment type="caution">
    <text evidence="1">The sequence shown here is derived from an EMBL/GenBank/DDBJ whole genome shotgun (WGS) entry which is preliminary data.</text>
</comment>
<evidence type="ECO:0000313" key="2">
    <source>
        <dbReference type="Proteomes" id="UP001198571"/>
    </source>
</evidence>
<reference evidence="1 2" key="1">
    <citation type="submission" date="2020-07" db="EMBL/GenBank/DDBJ databases">
        <title>Pseudogemmobacter sp. nov., isolated from poultry manure in Taiwan.</title>
        <authorList>
            <person name="Lin S.-Y."/>
            <person name="Tang Y.-S."/>
            <person name="Young C.-C."/>
        </authorList>
    </citation>
    <scope>NUCLEOTIDE SEQUENCE [LARGE SCALE GENOMIC DNA]</scope>
    <source>
        <strain evidence="1 2">CC-YST710</strain>
    </source>
</reference>
<keyword evidence="2" id="KW-1185">Reference proteome</keyword>
<dbReference type="Proteomes" id="UP001198571">
    <property type="component" value="Unassembled WGS sequence"/>
</dbReference>